<sequence>MASSFGRLGMVTNTSLSAYKPLHECLIDHTPTHTIVDVLGKADVLGRADVRFLRVPILSCVRFASFVEAEMSTLNSLFNRAPFGAR</sequence>
<dbReference type="AlphaFoldDB" id="A0A427B612"/>
<reference evidence="1 2" key="1">
    <citation type="journal article" date="2014" name="Agronomy (Basel)">
        <title>A Draft Genome Sequence for Ensete ventricosum, the Drought-Tolerant Tree Against Hunger.</title>
        <authorList>
            <person name="Harrison J."/>
            <person name="Moore K.A."/>
            <person name="Paszkiewicz K."/>
            <person name="Jones T."/>
            <person name="Grant M."/>
            <person name="Ambacheew D."/>
            <person name="Muzemil S."/>
            <person name="Studholme D.J."/>
        </authorList>
    </citation>
    <scope>NUCLEOTIDE SEQUENCE [LARGE SCALE GENOMIC DNA]</scope>
</reference>
<protein>
    <submittedName>
        <fullName evidence="1">Uncharacterized protein</fullName>
    </submittedName>
</protein>
<comment type="caution">
    <text evidence="1">The sequence shown here is derived from an EMBL/GenBank/DDBJ whole genome shotgun (WGS) entry which is preliminary data.</text>
</comment>
<evidence type="ECO:0000313" key="1">
    <source>
        <dbReference type="EMBL" id="RRT83929.1"/>
    </source>
</evidence>
<accession>A0A427B612</accession>
<gene>
    <name evidence="1" type="ORF">B296_00011431</name>
</gene>
<name>A0A427B612_ENSVE</name>
<dbReference type="Proteomes" id="UP000287651">
    <property type="component" value="Unassembled WGS sequence"/>
</dbReference>
<organism evidence="1 2">
    <name type="scientific">Ensete ventricosum</name>
    <name type="common">Abyssinian banana</name>
    <name type="synonym">Musa ensete</name>
    <dbReference type="NCBI Taxonomy" id="4639"/>
    <lineage>
        <taxon>Eukaryota</taxon>
        <taxon>Viridiplantae</taxon>
        <taxon>Streptophyta</taxon>
        <taxon>Embryophyta</taxon>
        <taxon>Tracheophyta</taxon>
        <taxon>Spermatophyta</taxon>
        <taxon>Magnoliopsida</taxon>
        <taxon>Liliopsida</taxon>
        <taxon>Zingiberales</taxon>
        <taxon>Musaceae</taxon>
        <taxon>Ensete</taxon>
    </lineage>
</organism>
<proteinExistence type="predicted"/>
<evidence type="ECO:0000313" key="2">
    <source>
        <dbReference type="Proteomes" id="UP000287651"/>
    </source>
</evidence>
<dbReference type="EMBL" id="AMZH03000407">
    <property type="protein sequence ID" value="RRT83929.1"/>
    <property type="molecule type" value="Genomic_DNA"/>
</dbReference>